<gene>
    <name evidence="1" type="ORF">FKV68_19565</name>
</gene>
<reference evidence="1 2" key="1">
    <citation type="submission" date="2019-06" db="EMBL/GenBank/DDBJ databases">
        <title>Complete genome sequence of Ensifer mexicanus ITTG R7 isolated from nodules of Acacia angustissima (Mill.) Kuntze.</title>
        <authorList>
            <person name="Rincon-Rosales R."/>
            <person name="Rogel M.A."/>
            <person name="Guerrero G."/>
            <person name="Rincon-Molina C.I."/>
            <person name="Lopez-Lopez A."/>
            <person name="Martinez-Romero E."/>
        </authorList>
    </citation>
    <scope>NUCLEOTIDE SEQUENCE [LARGE SCALE GENOMIC DNA]</scope>
    <source>
        <strain evidence="1 2">ITTG R7</strain>
    </source>
</reference>
<protein>
    <submittedName>
        <fullName evidence="1">Uncharacterized protein</fullName>
    </submittedName>
</protein>
<name>A0A859QDN6_9HYPH</name>
<dbReference type="PANTHER" id="PTHR43140:SF1">
    <property type="entry name" value="TYPE I RESTRICTION ENZYME ECOKI SPECIFICITY SUBUNIT"/>
    <property type="match status" value="1"/>
</dbReference>
<dbReference type="EMBL" id="CP041238">
    <property type="protein sequence ID" value="QLL63483.1"/>
    <property type="molecule type" value="Genomic_DNA"/>
</dbReference>
<dbReference type="InterPro" id="IPR044946">
    <property type="entry name" value="Restrct_endonuc_typeI_TRD_sf"/>
</dbReference>
<dbReference type="AlphaFoldDB" id="A0A859QDN6"/>
<dbReference type="Proteomes" id="UP000510721">
    <property type="component" value="Chromosome"/>
</dbReference>
<accession>A0A859QDN6</accession>
<proteinExistence type="predicted"/>
<evidence type="ECO:0000313" key="2">
    <source>
        <dbReference type="Proteomes" id="UP000510721"/>
    </source>
</evidence>
<dbReference type="PANTHER" id="PTHR43140">
    <property type="entry name" value="TYPE-1 RESTRICTION ENZYME ECOKI SPECIFICITY PROTEIN"/>
    <property type="match status" value="1"/>
</dbReference>
<dbReference type="Gene3D" id="3.90.220.20">
    <property type="entry name" value="DNA methylase specificity domains"/>
    <property type="match status" value="2"/>
</dbReference>
<keyword evidence="2" id="KW-1185">Reference proteome</keyword>
<evidence type="ECO:0000313" key="1">
    <source>
        <dbReference type="EMBL" id="QLL63483.1"/>
    </source>
</evidence>
<sequence length="580" mass="65461">MPTKKYDLLGMRSNIGGPFLRESKFGSEISANSLNKVQKGDFIYSRLFAWQGSFGEIPDNLSGCFVSNEFPIFCVDRSRVDPKFLTYWFGLPSTQSRVERDCYGSTPGTRNRFKEEFFYELQAPLPSLDEQAKIVQRLDSTRAKLNEVRALKIQQEKELSSLVFALLNGPKSSPYRRIAFGEVATHRSPDTVVRPDVEYCFAGVYSFGKGVFVGDKKVGSEFSYDRLTQIRSGDFLYPKLMAWEGALGVVPTSCDGLFVSPEFPVFSLNEERILPQVVDAYFRHPATWPNLDASSKGTNLRRRRLHPSAILQHQIPLPPYEVQNAVAKLLTEHGLSPKPHYDSDLEVLFPAMLHQIFERQGVEPKTVHTVSKPSVVDFPQLQTTAIDAPFKEAVLVSAIVKAFYQDGGQPIGNFRLQKAVYFARRHMGESALDKDYLRKAAGPYNPSMRYSGGIKIATDKEWIKRATGRFGEGHALSSVAAEMDEWIERYQFAAAAAWVRDRFKFKSNDIWETLATIDYAMLALDHRGTRPSPASILTYIEGDDEWRPKIGKLRLTEASIQNAMVELQNLFPVEDSGTLK</sequence>
<organism evidence="1 2">
    <name type="scientific">Sinorhizobium mexicanum</name>
    <dbReference type="NCBI Taxonomy" id="375549"/>
    <lineage>
        <taxon>Bacteria</taxon>
        <taxon>Pseudomonadati</taxon>
        <taxon>Pseudomonadota</taxon>
        <taxon>Alphaproteobacteria</taxon>
        <taxon>Hyphomicrobiales</taxon>
        <taxon>Rhizobiaceae</taxon>
        <taxon>Sinorhizobium/Ensifer group</taxon>
        <taxon>Sinorhizobium</taxon>
    </lineage>
</organism>
<dbReference type="RefSeq" id="WP_180939365.1">
    <property type="nucleotide sequence ID" value="NZ_CP041238.1"/>
</dbReference>
<dbReference type="KEGG" id="emx:FKV68_19565"/>
<dbReference type="SUPFAM" id="SSF116734">
    <property type="entry name" value="DNA methylase specificity domain"/>
    <property type="match status" value="2"/>
</dbReference>
<dbReference type="InterPro" id="IPR051212">
    <property type="entry name" value="Type-I_RE_S_subunit"/>
</dbReference>
<dbReference type="REBASE" id="411938">
    <property type="entry name" value="S.EmeR7ORF19560P"/>
</dbReference>